<proteinExistence type="predicted"/>
<evidence type="ECO:0008006" key="4">
    <source>
        <dbReference type="Google" id="ProtNLM"/>
    </source>
</evidence>
<sequence length="136" mass="15907">MSIAVGVWVCLIFSFIIIGGLGLFRYPIPSLQQDSHEPPSHSPGLRKTYYSLRCYGFLPYTHVKVGRVKIDLALLDVKVAILFYKPEDLLHPVKKRHLKKRSKFLIRNGWNVWEVREKDLSKNIHQAIWQIRALRK</sequence>
<protein>
    <recommendedName>
        <fullName evidence="4">DUF559 domain-containing protein</fullName>
    </recommendedName>
</protein>
<keyword evidence="1" id="KW-0812">Transmembrane</keyword>
<reference evidence="3" key="1">
    <citation type="journal article" date="2019" name="Int. J. Syst. Evol. Microbiol.">
        <title>The Global Catalogue of Microorganisms (GCM) 10K type strain sequencing project: providing services to taxonomists for standard genome sequencing and annotation.</title>
        <authorList>
            <consortium name="The Broad Institute Genomics Platform"/>
            <consortium name="The Broad Institute Genome Sequencing Center for Infectious Disease"/>
            <person name="Wu L."/>
            <person name="Ma J."/>
        </authorList>
    </citation>
    <scope>NUCLEOTIDE SEQUENCE [LARGE SCALE GENOMIC DNA]</scope>
    <source>
        <strain evidence="3">CGMCC 1.15353</strain>
    </source>
</reference>
<organism evidence="2 3">
    <name type="scientific">Pontibacillus salipaludis</name>
    <dbReference type="NCBI Taxonomy" id="1697394"/>
    <lineage>
        <taxon>Bacteria</taxon>
        <taxon>Bacillati</taxon>
        <taxon>Bacillota</taxon>
        <taxon>Bacilli</taxon>
        <taxon>Bacillales</taxon>
        <taxon>Bacillaceae</taxon>
        <taxon>Pontibacillus</taxon>
    </lineage>
</organism>
<accession>A0ABQ1Q057</accession>
<dbReference type="RefSeq" id="WP_188652232.1">
    <property type="nucleotide sequence ID" value="NZ_BMIN01000004.1"/>
</dbReference>
<evidence type="ECO:0000313" key="3">
    <source>
        <dbReference type="Proteomes" id="UP000642571"/>
    </source>
</evidence>
<dbReference type="Proteomes" id="UP000642571">
    <property type="component" value="Unassembled WGS sequence"/>
</dbReference>
<evidence type="ECO:0000313" key="2">
    <source>
        <dbReference type="EMBL" id="GGD07901.1"/>
    </source>
</evidence>
<feature type="transmembrane region" description="Helical" evidence="1">
    <location>
        <begin position="6"/>
        <end position="24"/>
    </location>
</feature>
<gene>
    <name evidence="2" type="ORF">GCM10011389_14300</name>
</gene>
<evidence type="ECO:0000256" key="1">
    <source>
        <dbReference type="SAM" id="Phobius"/>
    </source>
</evidence>
<keyword evidence="1" id="KW-1133">Transmembrane helix</keyword>
<keyword evidence="1" id="KW-0472">Membrane</keyword>
<name>A0ABQ1Q057_9BACI</name>
<dbReference type="EMBL" id="BMIN01000004">
    <property type="protein sequence ID" value="GGD07901.1"/>
    <property type="molecule type" value="Genomic_DNA"/>
</dbReference>
<comment type="caution">
    <text evidence="2">The sequence shown here is derived from an EMBL/GenBank/DDBJ whole genome shotgun (WGS) entry which is preliminary data.</text>
</comment>
<keyword evidence="3" id="KW-1185">Reference proteome</keyword>